<organism evidence="6 7">
    <name type="scientific">Dyella humi</name>
    <dbReference type="NCBI Taxonomy" id="1770547"/>
    <lineage>
        <taxon>Bacteria</taxon>
        <taxon>Pseudomonadati</taxon>
        <taxon>Pseudomonadota</taxon>
        <taxon>Gammaproteobacteria</taxon>
        <taxon>Lysobacterales</taxon>
        <taxon>Rhodanobacteraceae</taxon>
        <taxon>Dyella</taxon>
    </lineage>
</organism>
<evidence type="ECO:0000256" key="2">
    <source>
        <dbReference type="ARBA" id="ARBA00023125"/>
    </source>
</evidence>
<keyword evidence="3" id="KW-0804">Transcription</keyword>
<dbReference type="SMART" id="SM00418">
    <property type="entry name" value="HTH_ARSR"/>
    <property type="match status" value="1"/>
</dbReference>
<evidence type="ECO:0000256" key="3">
    <source>
        <dbReference type="ARBA" id="ARBA00023163"/>
    </source>
</evidence>
<dbReference type="InterPro" id="IPR036390">
    <property type="entry name" value="WH_DNA-bd_sf"/>
</dbReference>
<keyword evidence="1" id="KW-0805">Transcription regulation</keyword>
<reference evidence="6 7" key="1">
    <citation type="submission" date="2020-10" db="EMBL/GenBank/DDBJ databases">
        <title>Phylogeny of dyella-like bacteria.</title>
        <authorList>
            <person name="Fu J."/>
        </authorList>
    </citation>
    <scope>NUCLEOTIDE SEQUENCE [LARGE SCALE GENOMIC DNA]</scope>
    <source>
        <strain evidence="6 7">DHG40</strain>
    </source>
</reference>
<evidence type="ECO:0000313" key="6">
    <source>
        <dbReference type="EMBL" id="MFK2855065.1"/>
    </source>
</evidence>
<name>A0ABW8IIP9_9GAMM</name>
<dbReference type="CDD" id="cd00090">
    <property type="entry name" value="HTH_ARSR"/>
    <property type="match status" value="1"/>
</dbReference>
<dbReference type="PRINTS" id="PR00778">
    <property type="entry name" value="HTHARSR"/>
</dbReference>
<keyword evidence="2" id="KW-0238">DNA-binding</keyword>
<feature type="region of interest" description="Disordered" evidence="4">
    <location>
        <begin position="96"/>
        <end position="119"/>
    </location>
</feature>
<comment type="caution">
    <text evidence="6">The sequence shown here is derived from an EMBL/GenBank/DDBJ whole genome shotgun (WGS) entry which is preliminary data.</text>
</comment>
<dbReference type="PANTHER" id="PTHR43132:SF2">
    <property type="entry name" value="ARSENICAL RESISTANCE OPERON REPRESSOR ARSR-RELATED"/>
    <property type="match status" value="1"/>
</dbReference>
<feature type="domain" description="HTH arsR-type" evidence="5">
    <location>
        <begin position="1"/>
        <end position="95"/>
    </location>
</feature>
<dbReference type="InterPro" id="IPR036388">
    <property type="entry name" value="WH-like_DNA-bd_sf"/>
</dbReference>
<dbReference type="InterPro" id="IPR051011">
    <property type="entry name" value="Metal_resp_trans_reg"/>
</dbReference>
<dbReference type="RefSeq" id="WP_380010715.1">
    <property type="nucleotide sequence ID" value="NZ_JADIKI010000022.1"/>
</dbReference>
<dbReference type="EMBL" id="JADIKI010000022">
    <property type="protein sequence ID" value="MFK2855065.1"/>
    <property type="molecule type" value="Genomic_DNA"/>
</dbReference>
<dbReference type="PROSITE" id="PS50987">
    <property type="entry name" value="HTH_ARSR_2"/>
    <property type="match status" value="1"/>
</dbReference>
<proteinExistence type="predicted"/>
<evidence type="ECO:0000256" key="4">
    <source>
        <dbReference type="SAM" id="MobiDB-lite"/>
    </source>
</evidence>
<dbReference type="NCBIfam" id="NF033788">
    <property type="entry name" value="HTH_metalloreg"/>
    <property type="match status" value="1"/>
</dbReference>
<dbReference type="InterPro" id="IPR001845">
    <property type="entry name" value="HTH_ArsR_DNA-bd_dom"/>
</dbReference>
<accession>A0ABW8IIP9</accession>
<keyword evidence="7" id="KW-1185">Reference proteome</keyword>
<dbReference type="PANTHER" id="PTHR43132">
    <property type="entry name" value="ARSENICAL RESISTANCE OPERON REPRESSOR ARSR-RELATED"/>
    <property type="match status" value="1"/>
</dbReference>
<dbReference type="SUPFAM" id="SSF46785">
    <property type="entry name" value="Winged helix' DNA-binding domain"/>
    <property type="match status" value="1"/>
</dbReference>
<dbReference type="InterPro" id="IPR011991">
    <property type="entry name" value="ArsR-like_HTH"/>
</dbReference>
<feature type="compositionally biased region" description="Low complexity" evidence="4">
    <location>
        <begin position="99"/>
        <end position="112"/>
    </location>
</feature>
<sequence length="119" mass="12789">MQTAQTVKMLSALAQESRLAIFRLLVEQGPEGLPVGAIAEELGIPNATLSFHLKELLYAGLVTSRQSGRFIYYAPVIEAINGLVGYLTENCCQGRGCGPATRASKPRAAATPRTRRRAS</sequence>
<evidence type="ECO:0000259" key="5">
    <source>
        <dbReference type="PROSITE" id="PS50987"/>
    </source>
</evidence>
<dbReference type="Pfam" id="PF12840">
    <property type="entry name" value="HTH_20"/>
    <property type="match status" value="1"/>
</dbReference>
<protein>
    <submittedName>
        <fullName evidence="6">Helix-turn-helix transcriptional regulator</fullName>
    </submittedName>
</protein>
<dbReference type="Gene3D" id="1.10.10.10">
    <property type="entry name" value="Winged helix-like DNA-binding domain superfamily/Winged helix DNA-binding domain"/>
    <property type="match status" value="1"/>
</dbReference>
<evidence type="ECO:0000256" key="1">
    <source>
        <dbReference type="ARBA" id="ARBA00023015"/>
    </source>
</evidence>
<dbReference type="Proteomes" id="UP001620409">
    <property type="component" value="Unassembled WGS sequence"/>
</dbReference>
<gene>
    <name evidence="6" type="ORF">ISP18_10730</name>
</gene>
<evidence type="ECO:0000313" key="7">
    <source>
        <dbReference type="Proteomes" id="UP001620409"/>
    </source>
</evidence>